<proteinExistence type="predicted"/>
<dbReference type="Pfam" id="PF25455">
    <property type="entry name" value="Beta-barrel_CAF17_C"/>
    <property type="match status" value="1"/>
</dbReference>
<comment type="caution">
    <text evidence="3">The sequence shown here is derived from an EMBL/GenBank/DDBJ whole genome shotgun (WGS) entry which is preliminary data.</text>
</comment>
<sequence>MSTPDLFPLPHWAVLALTGGQPKKLLQGQTTCDLRLLSPAQALPGLLCDLKGRVMASFIVIERAEDDVLLALPRSTLESLTQQLQPYLPFFRTQLQVLNDWTVMGSLTPTPAPSAGFTTEQETNSIALHLPYQSPAQLHLHAQTTTTPATPEQQAAWQQAEIESGWLWIEAQHQAQFLPQMLNFQALGAVSFKKGCYTGQEIVARAQFRGQVKKRLYRLQLADTTPLSELGIFNAQGQEVGQLVSQVKDQALAVIKTQATEEALFSQGSAPVSLLELPYDPHARHAWHGGEA</sequence>
<dbReference type="InterPro" id="IPR057460">
    <property type="entry name" value="CAF17_C"/>
</dbReference>
<dbReference type="PANTHER" id="PTHR22602:SF0">
    <property type="entry name" value="TRANSFERASE CAF17, MITOCHONDRIAL-RELATED"/>
    <property type="match status" value="1"/>
</dbReference>
<evidence type="ECO:0000313" key="4">
    <source>
        <dbReference type="Proteomes" id="UP001621714"/>
    </source>
</evidence>
<dbReference type="SUPFAM" id="SSF103025">
    <property type="entry name" value="Folate-binding domain"/>
    <property type="match status" value="1"/>
</dbReference>
<evidence type="ECO:0000313" key="3">
    <source>
        <dbReference type="EMBL" id="MFK7160890.1"/>
    </source>
</evidence>
<dbReference type="RefSeq" id="WP_405339047.1">
    <property type="nucleotide sequence ID" value="NZ_JBANFI010000004.1"/>
</dbReference>
<dbReference type="Proteomes" id="UP001621714">
    <property type="component" value="Unassembled WGS sequence"/>
</dbReference>
<name>A0ABW8PX63_9GAMM</name>
<protein>
    <recommendedName>
        <fullName evidence="2">CAF17 C-terminal domain-containing protein</fullName>
    </recommendedName>
</protein>
<organism evidence="3 4">
    <name type="scientific">Marinospirillum alkalitolerans</name>
    <dbReference type="NCBI Taxonomy" id="3123374"/>
    <lineage>
        <taxon>Bacteria</taxon>
        <taxon>Pseudomonadati</taxon>
        <taxon>Pseudomonadota</taxon>
        <taxon>Gammaproteobacteria</taxon>
        <taxon>Oceanospirillales</taxon>
        <taxon>Oceanospirillaceae</taxon>
        <taxon>Marinospirillum</taxon>
    </lineage>
</organism>
<keyword evidence="1" id="KW-0809">Transit peptide</keyword>
<feature type="domain" description="CAF17 C-terminal" evidence="2">
    <location>
        <begin position="213"/>
        <end position="274"/>
    </location>
</feature>
<dbReference type="InterPro" id="IPR045179">
    <property type="entry name" value="YgfZ/GcvT"/>
</dbReference>
<dbReference type="InterPro" id="IPR017703">
    <property type="entry name" value="YgfZ/GCV_T_CS"/>
</dbReference>
<dbReference type="Gene3D" id="3.30.70.1400">
    <property type="entry name" value="Aminomethyltransferase beta-barrel domains"/>
    <property type="match status" value="1"/>
</dbReference>
<dbReference type="Gene3D" id="3.30.1360.120">
    <property type="entry name" value="Probable tRNA modification gtpase trme, domain 1"/>
    <property type="match status" value="1"/>
</dbReference>
<dbReference type="NCBIfam" id="TIGR03317">
    <property type="entry name" value="ygfZ_signature"/>
    <property type="match status" value="1"/>
</dbReference>
<dbReference type="InterPro" id="IPR027266">
    <property type="entry name" value="TrmE/GcvT-like"/>
</dbReference>
<reference evidence="3 4" key="1">
    <citation type="submission" date="2024-02" db="EMBL/GenBank/DDBJ databases">
        <title>Marinospirillum sp. MEB 164 isolated from Lonar lake sediment.</title>
        <authorList>
            <person name="Joshi A."/>
            <person name="Thite S."/>
        </authorList>
    </citation>
    <scope>NUCLEOTIDE SEQUENCE [LARGE SCALE GENOMIC DNA]</scope>
    <source>
        <strain evidence="3 4">MEB164</strain>
    </source>
</reference>
<dbReference type="PANTHER" id="PTHR22602">
    <property type="entry name" value="TRANSFERASE CAF17, MITOCHONDRIAL-RELATED"/>
    <property type="match status" value="1"/>
</dbReference>
<dbReference type="EMBL" id="JBANFI010000004">
    <property type="protein sequence ID" value="MFK7160890.1"/>
    <property type="molecule type" value="Genomic_DNA"/>
</dbReference>
<keyword evidence="4" id="KW-1185">Reference proteome</keyword>
<evidence type="ECO:0000256" key="1">
    <source>
        <dbReference type="ARBA" id="ARBA00022946"/>
    </source>
</evidence>
<accession>A0ABW8PX63</accession>
<gene>
    <name evidence="3" type="ORF">V6U78_07570</name>
</gene>
<evidence type="ECO:0000259" key="2">
    <source>
        <dbReference type="Pfam" id="PF25455"/>
    </source>
</evidence>